<dbReference type="PRINTS" id="PR00722">
    <property type="entry name" value="CHYMOTRYPSIN"/>
</dbReference>
<keyword evidence="3" id="KW-0720">Serine protease</keyword>
<keyword evidence="7" id="KW-1185">Reference proteome</keyword>
<dbReference type="InterPro" id="IPR050127">
    <property type="entry name" value="Serine_Proteases_S1"/>
</dbReference>
<dbReference type="Pfam" id="PF00089">
    <property type="entry name" value="Trypsin"/>
    <property type="match status" value="1"/>
</dbReference>
<dbReference type="EMBL" id="HG806192">
    <property type="protein sequence ID" value="CDW57632.1"/>
    <property type="molecule type" value="Genomic_DNA"/>
</dbReference>
<dbReference type="InterPro" id="IPR001254">
    <property type="entry name" value="Trypsin_dom"/>
</dbReference>
<dbReference type="OrthoDB" id="5790020at2759"/>
<evidence type="ECO:0000256" key="1">
    <source>
        <dbReference type="ARBA" id="ARBA00022670"/>
    </source>
</evidence>
<dbReference type="PROSITE" id="PS50240">
    <property type="entry name" value="TRYPSIN_DOM"/>
    <property type="match status" value="1"/>
</dbReference>
<protein>
    <submittedName>
        <fullName evidence="6">Newborn larvae specific serine protease SS2 1</fullName>
    </submittedName>
</protein>
<dbReference type="PANTHER" id="PTHR24264:SF46">
    <property type="entry name" value="COAGULATION FACTOR XII"/>
    <property type="match status" value="1"/>
</dbReference>
<dbReference type="InterPro" id="IPR043504">
    <property type="entry name" value="Peptidase_S1_PA_chymotrypsin"/>
</dbReference>
<reference evidence="6" key="1">
    <citation type="submission" date="2014-01" db="EMBL/GenBank/DDBJ databases">
        <authorList>
            <person name="Aslett M."/>
        </authorList>
    </citation>
    <scope>NUCLEOTIDE SEQUENCE</scope>
</reference>
<accession>A0A077ZBB6</accession>
<evidence type="ECO:0000256" key="4">
    <source>
        <dbReference type="ARBA" id="ARBA00023157"/>
    </source>
</evidence>
<dbReference type="Gene3D" id="2.40.10.10">
    <property type="entry name" value="Trypsin-like serine proteases"/>
    <property type="match status" value="1"/>
</dbReference>
<dbReference type="AlphaFoldDB" id="A0A077ZBB6"/>
<dbReference type="Proteomes" id="UP000030665">
    <property type="component" value="Unassembled WGS sequence"/>
</dbReference>
<gene>
    <name evidence="6" type="ORF">TTRE_0000592501</name>
</gene>
<organism evidence="6 7">
    <name type="scientific">Trichuris trichiura</name>
    <name type="common">Whipworm</name>
    <name type="synonym">Trichocephalus trichiurus</name>
    <dbReference type="NCBI Taxonomy" id="36087"/>
    <lineage>
        <taxon>Eukaryota</taxon>
        <taxon>Metazoa</taxon>
        <taxon>Ecdysozoa</taxon>
        <taxon>Nematoda</taxon>
        <taxon>Enoplea</taxon>
        <taxon>Dorylaimia</taxon>
        <taxon>Trichinellida</taxon>
        <taxon>Trichuridae</taxon>
        <taxon>Trichuris</taxon>
    </lineage>
</organism>
<dbReference type="CDD" id="cd00190">
    <property type="entry name" value="Tryp_SPc"/>
    <property type="match status" value="1"/>
</dbReference>
<dbReference type="InterPro" id="IPR033116">
    <property type="entry name" value="TRYPSIN_SER"/>
</dbReference>
<keyword evidence="4" id="KW-1015">Disulfide bond</keyword>
<dbReference type="InterPro" id="IPR009003">
    <property type="entry name" value="Peptidase_S1_PA"/>
</dbReference>
<dbReference type="GO" id="GO:0031638">
    <property type="term" value="P:zymogen activation"/>
    <property type="evidence" value="ECO:0007669"/>
    <property type="project" value="TreeGrafter"/>
</dbReference>
<feature type="domain" description="Peptidase S1" evidence="5">
    <location>
        <begin position="1"/>
        <end position="201"/>
    </location>
</feature>
<evidence type="ECO:0000256" key="2">
    <source>
        <dbReference type="ARBA" id="ARBA00022801"/>
    </source>
</evidence>
<reference evidence="6" key="2">
    <citation type="submission" date="2014-03" db="EMBL/GenBank/DDBJ databases">
        <title>The whipworm genome and dual-species transcriptomics of an intimate host-pathogen interaction.</title>
        <authorList>
            <person name="Foth B.J."/>
            <person name="Tsai I.J."/>
            <person name="Reid A.J."/>
            <person name="Bancroft A.J."/>
            <person name="Nichol S."/>
            <person name="Tracey A."/>
            <person name="Holroyd N."/>
            <person name="Cotton J.A."/>
            <person name="Stanley E.J."/>
            <person name="Zarowiecki M."/>
            <person name="Liu J.Z."/>
            <person name="Huckvale T."/>
            <person name="Cooper P.J."/>
            <person name="Grencis R.K."/>
            <person name="Berriman M."/>
        </authorList>
    </citation>
    <scope>NUCLEOTIDE SEQUENCE [LARGE SCALE GENOMIC DNA]</scope>
</reference>
<dbReference type="SUPFAM" id="SSF50494">
    <property type="entry name" value="Trypsin-like serine proteases"/>
    <property type="match status" value="1"/>
</dbReference>
<dbReference type="PROSITE" id="PS00135">
    <property type="entry name" value="TRYPSIN_SER"/>
    <property type="match status" value="1"/>
</dbReference>
<evidence type="ECO:0000313" key="6">
    <source>
        <dbReference type="EMBL" id="CDW57632.1"/>
    </source>
</evidence>
<dbReference type="GO" id="GO:0005615">
    <property type="term" value="C:extracellular space"/>
    <property type="evidence" value="ECO:0007669"/>
    <property type="project" value="TreeGrafter"/>
</dbReference>
<sequence length="254" mass="28840">MASPEVLMVTVGAHKTSGRPELHERTIPLLTYLTSNYSHYRRISNDIALLRLKKIIMYNEHVLPVCIPESEQEPPDDSMCFAAGWGLTGEKIIKRYYLMRLILLENGMLSTMLRVVEVRIQPEKACKRHRVSPFNPKTMICTTGRPTKKGTCMGDSGGPMVCYVKERFVQFGVVSWGEECGDYTVFTNVAYYSPWLKSTMHKQRISSPVAQKSNRQLATTRLQVTRDPTNDPPMVYAPSWTAPAYAMHFPVFLG</sequence>
<evidence type="ECO:0000256" key="3">
    <source>
        <dbReference type="ARBA" id="ARBA00022825"/>
    </source>
</evidence>
<dbReference type="GO" id="GO:0005791">
    <property type="term" value="C:rough endoplasmic reticulum"/>
    <property type="evidence" value="ECO:0007669"/>
    <property type="project" value="TreeGrafter"/>
</dbReference>
<evidence type="ECO:0000313" key="7">
    <source>
        <dbReference type="Proteomes" id="UP000030665"/>
    </source>
</evidence>
<dbReference type="SMART" id="SM00020">
    <property type="entry name" value="Tryp_SPc"/>
    <property type="match status" value="1"/>
</dbReference>
<dbReference type="STRING" id="36087.A0A077ZBB6"/>
<dbReference type="PANTHER" id="PTHR24264">
    <property type="entry name" value="TRYPSIN-RELATED"/>
    <property type="match status" value="1"/>
</dbReference>
<dbReference type="GO" id="GO:0004252">
    <property type="term" value="F:serine-type endopeptidase activity"/>
    <property type="evidence" value="ECO:0007669"/>
    <property type="project" value="InterPro"/>
</dbReference>
<keyword evidence="1 6" id="KW-0645">Protease</keyword>
<evidence type="ECO:0000259" key="5">
    <source>
        <dbReference type="PROSITE" id="PS50240"/>
    </source>
</evidence>
<keyword evidence="2" id="KW-0378">Hydrolase</keyword>
<name>A0A077ZBB6_TRITR</name>
<proteinExistence type="predicted"/>
<dbReference type="InterPro" id="IPR001314">
    <property type="entry name" value="Peptidase_S1A"/>
</dbReference>